<dbReference type="AlphaFoldDB" id="I3ZM67"/>
<dbReference type="KEGG" id="trs:Terro_4128"/>
<comment type="similarity">
    <text evidence="1">Belongs to the RelE toxin family.</text>
</comment>
<accession>I3ZM67</accession>
<dbReference type="InterPro" id="IPR035093">
    <property type="entry name" value="RelE/ParE_toxin_dom_sf"/>
</dbReference>
<keyword evidence="2" id="KW-1277">Toxin-antitoxin system</keyword>
<dbReference type="Proteomes" id="UP000006056">
    <property type="component" value="Chromosome"/>
</dbReference>
<evidence type="ECO:0000256" key="2">
    <source>
        <dbReference type="ARBA" id="ARBA00022649"/>
    </source>
</evidence>
<dbReference type="RefSeq" id="WP_014787595.1">
    <property type="nucleotide sequence ID" value="NC_018014.1"/>
</dbReference>
<dbReference type="Gene3D" id="3.30.2310.20">
    <property type="entry name" value="RelE-like"/>
    <property type="match status" value="1"/>
</dbReference>
<evidence type="ECO:0000313" key="4">
    <source>
        <dbReference type="Proteomes" id="UP000006056"/>
    </source>
</evidence>
<sequence length="88" mass="10354">MAWTIEFQADAVRQLSKLDRQWQRRITAYLQDEIAPLDDPKLHGHALVGPLQGLWRYRVADYRILCQLQQESLVVLVVEVVHRAKAYR</sequence>
<keyword evidence="4" id="KW-1185">Reference proteome</keyword>
<dbReference type="OrthoDB" id="9805098at2"/>
<dbReference type="Pfam" id="PF05016">
    <property type="entry name" value="ParE_toxin"/>
    <property type="match status" value="1"/>
</dbReference>
<dbReference type="NCBIfam" id="TIGR02385">
    <property type="entry name" value="RelE_StbE"/>
    <property type="match status" value="1"/>
</dbReference>
<evidence type="ECO:0000256" key="1">
    <source>
        <dbReference type="ARBA" id="ARBA00006226"/>
    </source>
</evidence>
<reference evidence="3 4" key="1">
    <citation type="submission" date="2012-06" db="EMBL/GenBank/DDBJ databases">
        <title>Complete genome of Terriglobus roseus DSM 18391.</title>
        <authorList>
            <consortium name="US DOE Joint Genome Institute (JGI-PGF)"/>
            <person name="Lucas S."/>
            <person name="Copeland A."/>
            <person name="Lapidus A."/>
            <person name="Glavina del Rio T."/>
            <person name="Dalin E."/>
            <person name="Tice H."/>
            <person name="Bruce D."/>
            <person name="Goodwin L."/>
            <person name="Pitluck S."/>
            <person name="Peters L."/>
            <person name="Mikhailova N."/>
            <person name="Munk A.C.C."/>
            <person name="Kyrpides N."/>
            <person name="Mavromatis K."/>
            <person name="Ivanova N."/>
            <person name="Brettin T."/>
            <person name="Detter J.C."/>
            <person name="Han C."/>
            <person name="Larimer F."/>
            <person name="Land M."/>
            <person name="Hauser L."/>
            <person name="Markowitz V."/>
            <person name="Cheng J.-F."/>
            <person name="Hugenholtz P."/>
            <person name="Woyke T."/>
            <person name="Wu D."/>
            <person name="Brambilla E."/>
            <person name="Klenk H.-P."/>
            <person name="Eisen J.A."/>
        </authorList>
    </citation>
    <scope>NUCLEOTIDE SEQUENCE [LARGE SCALE GENOMIC DNA]</scope>
    <source>
        <strain evidence="4">DSM 18391 / NRRL B-41598 / KBS 63</strain>
    </source>
</reference>
<name>I3ZM67_TERRK</name>
<organism evidence="3 4">
    <name type="scientific">Terriglobus roseus (strain DSM 18391 / NRRL B-41598 / KBS 63)</name>
    <dbReference type="NCBI Taxonomy" id="926566"/>
    <lineage>
        <taxon>Bacteria</taxon>
        <taxon>Pseudomonadati</taxon>
        <taxon>Acidobacteriota</taxon>
        <taxon>Terriglobia</taxon>
        <taxon>Terriglobales</taxon>
        <taxon>Acidobacteriaceae</taxon>
        <taxon>Terriglobus</taxon>
    </lineage>
</organism>
<dbReference type="eggNOG" id="COG2026">
    <property type="taxonomic scope" value="Bacteria"/>
</dbReference>
<gene>
    <name evidence="3" type="ordered locus">Terro_4128</name>
</gene>
<dbReference type="SUPFAM" id="SSF143011">
    <property type="entry name" value="RelE-like"/>
    <property type="match status" value="1"/>
</dbReference>
<dbReference type="PANTHER" id="PTHR35601">
    <property type="entry name" value="TOXIN RELE"/>
    <property type="match status" value="1"/>
</dbReference>
<dbReference type="PANTHER" id="PTHR35601:SF1">
    <property type="entry name" value="TOXIN RELE"/>
    <property type="match status" value="1"/>
</dbReference>
<dbReference type="HOGENOM" id="CLU_155761_1_1_0"/>
<proteinExistence type="inferred from homology"/>
<protein>
    <submittedName>
        <fullName evidence="3">Addiction module toxin, RelE/StbE family</fullName>
    </submittedName>
</protein>
<evidence type="ECO:0000313" key="3">
    <source>
        <dbReference type="EMBL" id="AFL90335.1"/>
    </source>
</evidence>
<dbReference type="STRING" id="926566.Terro_4128"/>
<dbReference type="EMBL" id="CP003379">
    <property type="protein sequence ID" value="AFL90335.1"/>
    <property type="molecule type" value="Genomic_DNA"/>
</dbReference>
<dbReference type="InterPro" id="IPR007712">
    <property type="entry name" value="RelE/ParE_toxin"/>
</dbReference>